<dbReference type="Proteomes" id="UP000077421">
    <property type="component" value="Unassembled WGS sequence"/>
</dbReference>
<dbReference type="RefSeq" id="WP_067564201.1">
    <property type="nucleotide sequence ID" value="NZ_LSUQ01000019.1"/>
</dbReference>
<accession>A0A162TE09</accession>
<dbReference type="Pfam" id="PF05137">
    <property type="entry name" value="PilN"/>
    <property type="match status" value="1"/>
</dbReference>
<dbReference type="PANTHER" id="PTHR40278">
    <property type="entry name" value="DNA UTILIZATION PROTEIN HOFN"/>
    <property type="match status" value="1"/>
</dbReference>
<dbReference type="EMBL" id="LSUQ01000019">
    <property type="protein sequence ID" value="OAG93942.1"/>
    <property type="molecule type" value="Genomic_DNA"/>
</dbReference>
<dbReference type="STRING" id="1765683.B2M26_05935"/>
<dbReference type="Proteomes" id="UP000190229">
    <property type="component" value="Unassembled WGS sequence"/>
</dbReference>
<dbReference type="OrthoDB" id="9975519at2"/>
<dbReference type="PANTHER" id="PTHR40278:SF1">
    <property type="entry name" value="DNA UTILIZATION PROTEIN HOFN"/>
    <property type="match status" value="1"/>
</dbReference>
<dbReference type="EMBL" id="MWPS01000016">
    <property type="protein sequence ID" value="OPG16415.1"/>
    <property type="molecule type" value="Genomic_DNA"/>
</dbReference>
<evidence type="ECO:0008006" key="5">
    <source>
        <dbReference type="Google" id="ProtNLM"/>
    </source>
</evidence>
<comment type="caution">
    <text evidence="2">The sequence shown here is derived from an EMBL/GenBank/DDBJ whole genome shotgun (WGS) entry which is preliminary data.</text>
</comment>
<organism evidence="2 4">
    <name type="scientific">Ferroacidibacillus organovorans</name>
    <dbReference type="NCBI Taxonomy" id="1765683"/>
    <lineage>
        <taxon>Bacteria</taxon>
        <taxon>Bacillati</taxon>
        <taxon>Bacillota</taxon>
        <taxon>Bacilli</taxon>
        <taxon>Bacillales</taxon>
        <taxon>Alicyclobacillaceae</taxon>
        <taxon>Ferroacidibacillus</taxon>
    </lineage>
</organism>
<sequence>MNINLLPRRTMWERSRYLVNSVLITLLLGVSAIAAAVTVIDQSQLTTEQQTLKSIRFQQSALLQEQNALNGKLQMYVANSQLAQSVGSQWMVQRLISEVMSILPAGTSLSTLSLNGNTLIISGNALTLLEIAQFELKLNTLRSIQSTFTQSVTSLQSSGFSFTMTVQVKGGAVLL</sequence>
<proteinExistence type="predicted"/>
<dbReference type="InterPro" id="IPR007813">
    <property type="entry name" value="PilN"/>
</dbReference>
<protein>
    <recommendedName>
        <fullName evidence="5">Fimbrial assembly protein</fullName>
    </recommendedName>
</protein>
<dbReference type="InterPro" id="IPR052534">
    <property type="entry name" value="Extracell_DNA_Util/SecSys_Comp"/>
</dbReference>
<evidence type="ECO:0000313" key="3">
    <source>
        <dbReference type="Proteomes" id="UP000077421"/>
    </source>
</evidence>
<keyword evidence="4" id="KW-1185">Reference proteome</keyword>
<evidence type="ECO:0000313" key="2">
    <source>
        <dbReference type="EMBL" id="OPG16415.1"/>
    </source>
</evidence>
<evidence type="ECO:0000313" key="1">
    <source>
        <dbReference type="EMBL" id="OAG93942.1"/>
    </source>
</evidence>
<gene>
    <name evidence="1" type="ORF">AYW79_07895</name>
    <name evidence="2" type="ORF">B2M26_05935</name>
</gene>
<reference evidence="1 3" key="1">
    <citation type="submission" date="2016-02" db="EMBL/GenBank/DDBJ databases">
        <title>Draft genome sequence of Acidibacillus ferrooxidans SLC66.</title>
        <authorList>
            <person name="Oliveira G."/>
            <person name="Nancucheo I."/>
            <person name="Dall'Agnol H."/>
            <person name="Johnson B."/>
            <person name="Oliveira R."/>
            <person name="Nunes G.L."/>
            <person name="Tzotzos G."/>
            <person name="Orellana S.C."/>
            <person name="Salim A.C."/>
            <person name="Araujo F.M."/>
        </authorList>
    </citation>
    <scope>NUCLEOTIDE SEQUENCE [LARGE SCALE GENOMIC DNA]</scope>
    <source>
        <strain evidence="1 3">SLC66</strain>
    </source>
</reference>
<dbReference type="AlphaFoldDB" id="A0A162TE09"/>
<evidence type="ECO:0000313" key="4">
    <source>
        <dbReference type="Proteomes" id="UP000190229"/>
    </source>
</evidence>
<name>A0A162TE09_9BACL</name>
<reference evidence="2 4" key="2">
    <citation type="submission" date="2017-02" db="EMBL/GenBank/DDBJ databases">
        <title>Draft genome of Acidibacillus ferrooxidans Huett2.</title>
        <authorList>
            <person name="Schopf S."/>
        </authorList>
    </citation>
    <scope>NUCLEOTIDE SEQUENCE [LARGE SCALE GENOMIC DNA]</scope>
    <source>
        <strain evidence="2 4">Huett2</strain>
    </source>
</reference>